<organism evidence="2 3">
    <name type="scientific">Nocardioides dubius</name>
    <dbReference type="NCBI Taxonomy" id="317019"/>
    <lineage>
        <taxon>Bacteria</taxon>
        <taxon>Bacillati</taxon>
        <taxon>Actinomycetota</taxon>
        <taxon>Actinomycetes</taxon>
        <taxon>Propionibacteriales</taxon>
        <taxon>Nocardioidaceae</taxon>
        <taxon>Nocardioides</taxon>
    </lineage>
</organism>
<feature type="domain" description="Peptidase M20 dimerisation" evidence="1">
    <location>
        <begin position="188"/>
        <end position="278"/>
    </location>
</feature>
<dbReference type="EMBL" id="BAAALG010000004">
    <property type="protein sequence ID" value="GAA1097393.1"/>
    <property type="molecule type" value="Genomic_DNA"/>
</dbReference>
<evidence type="ECO:0000259" key="1">
    <source>
        <dbReference type="Pfam" id="PF07687"/>
    </source>
</evidence>
<dbReference type="RefSeq" id="WP_343992553.1">
    <property type="nucleotide sequence ID" value="NZ_BAAALG010000004.1"/>
</dbReference>
<dbReference type="Pfam" id="PF01546">
    <property type="entry name" value="Peptidase_M20"/>
    <property type="match status" value="1"/>
</dbReference>
<dbReference type="SUPFAM" id="SSF55031">
    <property type="entry name" value="Bacterial exopeptidase dimerisation domain"/>
    <property type="match status" value="1"/>
</dbReference>
<dbReference type="Gene3D" id="3.40.630.10">
    <property type="entry name" value="Zn peptidases"/>
    <property type="match status" value="1"/>
</dbReference>
<evidence type="ECO:0000313" key="3">
    <source>
        <dbReference type="Proteomes" id="UP001501581"/>
    </source>
</evidence>
<dbReference type="Pfam" id="PF07687">
    <property type="entry name" value="M20_dimer"/>
    <property type="match status" value="1"/>
</dbReference>
<dbReference type="SUPFAM" id="SSF53187">
    <property type="entry name" value="Zn-dependent exopeptidases"/>
    <property type="match status" value="1"/>
</dbReference>
<dbReference type="Gene3D" id="3.30.70.360">
    <property type="match status" value="1"/>
</dbReference>
<reference evidence="3" key="1">
    <citation type="journal article" date="2019" name="Int. J. Syst. Evol. Microbiol.">
        <title>The Global Catalogue of Microorganisms (GCM) 10K type strain sequencing project: providing services to taxonomists for standard genome sequencing and annotation.</title>
        <authorList>
            <consortium name="The Broad Institute Genomics Platform"/>
            <consortium name="The Broad Institute Genome Sequencing Center for Infectious Disease"/>
            <person name="Wu L."/>
            <person name="Ma J."/>
        </authorList>
    </citation>
    <scope>NUCLEOTIDE SEQUENCE [LARGE SCALE GENOMIC DNA]</scope>
    <source>
        <strain evidence="3">JCM 13008</strain>
    </source>
</reference>
<keyword evidence="3" id="KW-1185">Reference proteome</keyword>
<dbReference type="CDD" id="cd03886">
    <property type="entry name" value="M20_Acy1"/>
    <property type="match status" value="1"/>
</dbReference>
<sequence>MTDTVVQSAGALFAALEQEIPDAERLRRQLHAEPRISGDEGDTTTALLDALGVAGQRLGFGGALVRFEAPDGPAVGVRAELDALPVAEATGVAWRSRNAAMHACGHDVHMAAAVALARSLRAVPGPLPLLLVLQPREETLPSGARDVVTSEEFAAHDVRAMVGAHVQPTLEPGTFAATGGPVNAAADQFTIEVHGHGGHAAYPHLTADPVVASANLIGTFQHLISRQVNPVHPTVLTVGSINGGKSANVVPSTVRMRGILRTFDERDRVRLHHAIEETTRAVTNIHGCDASVEMSLGAPVLKNDQALATVATQMIERAGMTSAPPLRSCGADDFSFFCARVPSLMVFVGVESITGSDPGLHRPDFLPPDEAVGQVARALLGGYLAACQTLAPLAVAG</sequence>
<dbReference type="InterPro" id="IPR036264">
    <property type="entry name" value="Bact_exopeptidase_dim_dom"/>
</dbReference>
<gene>
    <name evidence="2" type="ORF">GCM10009668_13020</name>
</gene>
<name>A0ABP4EAD2_9ACTN</name>
<accession>A0ABP4EAD2</accession>
<dbReference type="InterPro" id="IPR002933">
    <property type="entry name" value="Peptidase_M20"/>
</dbReference>
<comment type="caution">
    <text evidence="2">The sequence shown here is derived from an EMBL/GenBank/DDBJ whole genome shotgun (WGS) entry which is preliminary data.</text>
</comment>
<dbReference type="PANTHER" id="PTHR11014">
    <property type="entry name" value="PEPTIDASE M20 FAMILY MEMBER"/>
    <property type="match status" value="1"/>
</dbReference>
<dbReference type="PANTHER" id="PTHR11014:SF63">
    <property type="entry name" value="METALLOPEPTIDASE, PUTATIVE (AFU_ORTHOLOGUE AFUA_6G09600)-RELATED"/>
    <property type="match status" value="1"/>
</dbReference>
<dbReference type="InterPro" id="IPR017439">
    <property type="entry name" value="Amidohydrolase"/>
</dbReference>
<dbReference type="PIRSF" id="PIRSF005962">
    <property type="entry name" value="Pept_M20D_amidohydro"/>
    <property type="match status" value="1"/>
</dbReference>
<dbReference type="InterPro" id="IPR011650">
    <property type="entry name" value="Peptidase_M20_dimer"/>
</dbReference>
<protein>
    <submittedName>
        <fullName evidence="2">Amidohydrolase</fullName>
    </submittedName>
</protein>
<proteinExistence type="predicted"/>
<dbReference type="Proteomes" id="UP001501581">
    <property type="component" value="Unassembled WGS sequence"/>
</dbReference>
<dbReference type="NCBIfam" id="TIGR01891">
    <property type="entry name" value="amidohydrolases"/>
    <property type="match status" value="1"/>
</dbReference>
<evidence type="ECO:0000313" key="2">
    <source>
        <dbReference type="EMBL" id="GAA1097393.1"/>
    </source>
</evidence>